<evidence type="ECO:0000313" key="3">
    <source>
        <dbReference type="Proteomes" id="UP000314294"/>
    </source>
</evidence>
<comment type="caution">
    <text evidence="2">The sequence shown here is derived from an EMBL/GenBank/DDBJ whole genome shotgun (WGS) entry which is preliminary data.</text>
</comment>
<evidence type="ECO:0000256" key="1">
    <source>
        <dbReference type="SAM" id="MobiDB-lite"/>
    </source>
</evidence>
<evidence type="ECO:0000313" key="2">
    <source>
        <dbReference type="EMBL" id="TNN57114.1"/>
    </source>
</evidence>
<name>A0A4Z2GWZ7_9TELE</name>
<accession>A0A4Z2GWZ7</accession>
<dbReference type="AlphaFoldDB" id="A0A4Z2GWZ7"/>
<gene>
    <name evidence="2" type="ORF">EYF80_032699</name>
</gene>
<proteinExistence type="predicted"/>
<dbReference type="EMBL" id="SRLO01000413">
    <property type="protein sequence ID" value="TNN57114.1"/>
    <property type="molecule type" value="Genomic_DNA"/>
</dbReference>
<dbReference type="Proteomes" id="UP000314294">
    <property type="component" value="Unassembled WGS sequence"/>
</dbReference>
<keyword evidence="3" id="KW-1185">Reference proteome</keyword>
<sequence>MRFCRALGSRHLPLQPQHVATDDDIILQPRAKLIPPPRVSSGELTSRVRPVLSPAVRVRPLLRLRSRGAVRPLNPPQAQVALPAGADDLLVGGAPQQRVGVLLPDVPLDGAELQRGQRAAAHHADHAVPPGVEVHQVLAAPVLVVVAPVVPSRDPAQARPRGPLDPGLADGGPGGRGQEERLVQALRDAPVAGAWRRGGRDHAGF</sequence>
<protein>
    <submittedName>
        <fullName evidence="2">Uncharacterized protein</fullName>
    </submittedName>
</protein>
<feature type="region of interest" description="Disordered" evidence="1">
    <location>
        <begin position="153"/>
        <end position="178"/>
    </location>
</feature>
<organism evidence="2 3">
    <name type="scientific">Liparis tanakae</name>
    <name type="common">Tanaka's snailfish</name>
    <dbReference type="NCBI Taxonomy" id="230148"/>
    <lineage>
        <taxon>Eukaryota</taxon>
        <taxon>Metazoa</taxon>
        <taxon>Chordata</taxon>
        <taxon>Craniata</taxon>
        <taxon>Vertebrata</taxon>
        <taxon>Euteleostomi</taxon>
        <taxon>Actinopterygii</taxon>
        <taxon>Neopterygii</taxon>
        <taxon>Teleostei</taxon>
        <taxon>Neoteleostei</taxon>
        <taxon>Acanthomorphata</taxon>
        <taxon>Eupercaria</taxon>
        <taxon>Perciformes</taxon>
        <taxon>Cottioidei</taxon>
        <taxon>Cottales</taxon>
        <taxon>Liparidae</taxon>
        <taxon>Liparis</taxon>
    </lineage>
</organism>
<reference evidence="2 3" key="1">
    <citation type="submission" date="2019-03" db="EMBL/GenBank/DDBJ databases">
        <title>First draft genome of Liparis tanakae, snailfish: a comprehensive survey of snailfish specific genes.</title>
        <authorList>
            <person name="Kim W."/>
            <person name="Song I."/>
            <person name="Jeong J.-H."/>
            <person name="Kim D."/>
            <person name="Kim S."/>
            <person name="Ryu S."/>
            <person name="Song J.Y."/>
            <person name="Lee S.K."/>
        </authorList>
    </citation>
    <scope>NUCLEOTIDE SEQUENCE [LARGE SCALE GENOMIC DNA]</scope>
    <source>
        <tissue evidence="2">Muscle</tissue>
    </source>
</reference>